<name>A0A9D0ZQQ2_9FIRM</name>
<dbReference type="PANTHER" id="PTHR13504:SF38">
    <property type="entry name" value="FIDO DOMAIN-CONTAINING PROTEIN"/>
    <property type="match status" value="1"/>
</dbReference>
<organism evidence="5 6">
    <name type="scientific">Candidatus Coprosoma intestinipullorum</name>
    <dbReference type="NCBI Taxonomy" id="2840752"/>
    <lineage>
        <taxon>Bacteria</taxon>
        <taxon>Bacillati</taxon>
        <taxon>Bacillota</taxon>
        <taxon>Bacillota incertae sedis</taxon>
        <taxon>Candidatus Coprosoma</taxon>
    </lineage>
</organism>
<dbReference type="InterPro" id="IPR036597">
    <property type="entry name" value="Fido-like_dom_sf"/>
</dbReference>
<dbReference type="InterPro" id="IPR003812">
    <property type="entry name" value="Fido"/>
</dbReference>
<reference evidence="5" key="2">
    <citation type="journal article" date="2021" name="PeerJ">
        <title>Extensive microbial diversity within the chicken gut microbiome revealed by metagenomics and culture.</title>
        <authorList>
            <person name="Gilroy R."/>
            <person name="Ravi A."/>
            <person name="Getino M."/>
            <person name="Pursley I."/>
            <person name="Horton D.L."/>
            <person name="Alikhan N.F."/>
            <person name="Baker D."/>
            <person name="Gharbi K."/>
            <person name="Hall N."/>
            <person name="Watson M."/>
            <person name="Adriaenssens E.M."/>
            <person name="Foster-Nyarko E."/>
            <person name="Jarju S."/>
            <person name="Secka A."/>
            <person name="Antonio M."/>
            <person name="Oren A."/>
            <person name="Chaudhuri R.R."/>
            <person name="La Ragione R."/>
            <person name="Hildebrand F."/>
            <person name="Pallen M.J."/>
        </authorList>
    </citation>
    <scope>NUCLEOTIDE SEQUENCE</scope>
    <source>
        <strain evidence="5">CHK147-3167</strain>
    </source>
</reference>
<dbReference type="InterPro" id="IPR040198">
    <property type="entry name" value="Fido_containing"/>
</dbReference>
<dbReference type="SUPFAM" id="SSF140931">
    <property type="entry name" value="Fic-like"/>
    <property type="match status" value="1"/>
</dbReference>
<evidence type="ECO:0000256" key="1">
    <source>
        <dbReference type="PIRSR" id="PIRSR640198-1"/>
    </source>
</evidence>
<dbReference type="Proteomes" id="UP000886786">
    <property type="component" value="Unassembled WGS sequence"/>
</dbReference>
<comment type="caution">
    <text evidence="5">The sequence shown here is derived from an EMBL/GenBank/DDBJ whole genome shotgun (WGS) entry which is preliminary data.</text>
</comment>
<proteinExistence type="predicted"/>
<feature type="binding site" evidence="2">
    <location>
        <begin position="240"/>
        <end position="247"/>
    </location>
    <ligand>
        <name>ATP</name>
        <dbReference type="ChEBI" id="CHEBI:30616"/>
    </ligand>
</feature>
<dbReference type="Pfam" id="PF02661">
    <property type="entry name" value="Fic"/>
    <property type="match status" value="1"/>
</dbReference>
<accession>A0A9D0ZQQ2</accession>
<keyword evidence="2" id="KW-0547">Nucleotide-binding</keyword>
<evidence type="ECO:0000313" key="5">
    <source>
        <dbReference type="EMBL" id="HIQ90433.1"/>
    </source>
</evidence>
<feature type="site" description="Important for autoinhibition of adenylyltransferase activity" evidence="3">
    <location>
        <position position="109"/>
    </location>
</feature>
<evidence type="ECO:0000256" key="2">
    <source>
        <dbReference type="PIRSR" id="PIRSR640198-2"/>
    </source>
</evidence>
<gene>
    <name evidence="5" type="ORF">IAB27_02240</name>
</gene>
<feature type="binding site" evidence="2">
    <location>
        <begin position="272"/>
        <end position="273"/>
    </location>
    <ligand>
        <name>ATP</name>
        <dbReference type="ChEBI" id="CHEBI:30616"/>
    </ligand>
</feature>
<dbReference type="AlphaFoldDB" id="A0A9D0ZQQ2"/>
<protein>
    <submittedName>
        <fullName evidence="5">Fic family protein</fullName>
    </submittedName>
</protein>
<keyword evidence="2" id="KW-0067">ATP-binding</keyword>
<evidence type="ECO:0000259" key="4">
    <source>
        <dbReference type="PROSITE" id="PS51459"/>
    </source>
</evidence>
<dbReference type="PANTHER" id="PTHR13504">
    <property type="entry name" value="FIDO DOMAIN-CONTAINING PROTEIN DDB_G0283145"/>
    <property type="match status" value="1"/>
</dbReference>
<sequence length="307" mass="35552">MKYMTTKEAVIKWNISERRIRKLLQDGRIEGAVKVGNTWNIPVDASKPIDKRNIKNDNDFKFNLGKTYFDKVDELNNKLNSKRPFSKETLKSLRNSINLEWTYNSNGIEGNTLTLRETQIVLEGITVGGKTLREHLEVINHEKAIEYIEDLVKEKNPVTEWNIKNIHQLVLKEIDDKNAGKYRSENVAIMGATHTPPDHLIVPELMEKLILNYQKWNKYHPIIKAALIHGELVKIHPFIDGNGRTSRLVMNLSLMNSGYLPVIIKKENRLEYYNALDKAHTTGDYTDFVKLVTNLEIEMINKYLNLL</sequence>
<feature type="active site" evidence="1">
    <location>
        <position position="236"/>
    </location>
</feature>
<evidence type="ECO:0000256" key="3">
    <source>
        <dbReference type="PIRSR" id="PIRSR640198-3"/>
    </source>
</evidence>
<feature type="domain" description="Fido" evidence="4">
    <location>
        <begin position="158"/>
        <end position="294"/>
    </location>
</feature>
<evidence type="ECO:0000313" key="6">
    <source>
        <dbReference type="Proteomes" id="UP000886786"/>
    </source>
</evidence>
<dbReference type="EMBL" id="DVFV01000042">
    <property type="protein sequence ID" value="HIQ90433.1"/>
    <property type="molecule type" value="Genomic_DNA"/>
</dbReference>
<dbReference type="Gene3D" id="1.10.3290.10">
    <property type="entry name" value="Fido-like domain"/>
    <property type="match status" value="1"/>
</dbReference>
<dbReference type="PROSITE" id="PS51459">
    <property type="entry name" value="FIDO"/>
    <property type="match status" value="1"/>
</dbReference>
<reference evidence="5" key="1">
    <citation type="submission" date="2020-10" db="EMBL/GenBank/DDBJ databases">
        <authorList>
            <person name="Gilroy R."/>
        </authorList>
    </citation>
    <scope>NUCLEOTIDE SEQUENCE</scope>
    <source>
        <strain evidence="5">CHK147-3167</strain>
    </source>
</reference>
<dbReference type="GO" id="GO:0005524">
    <property type="term" value="F:ATP binding"/>
    <property type="evidence" value="ECO:0007669"/>
    <property type="project" value="UniProtKB-KW"/>
</dbReference>